<reference evidence="1 2" key="1">
    <citation type="submission" date="2018-05" db="EMBL/GenBank/DDBJ databases">
        <title>Genomic Encyclopedia of Type Strains, Phase III (KMG-III): the genomes of soil and plant-associated and newly described type strains.</title>
        <authorList>
            <person name="Whitman W."/>
        </authorList>
    </citation>
    <scope>NUCLEOTIDE SEQUENCE [LARGE SCALE GENOMIC DNA]</scope>
    <source>
        <strain evidence="1 2">CECT 5696</strain>
    </source>
</reference>
<dbReference type="Proteomes" id="UP000246635">
    <property type="component" value="Unassembled WGS sequence"/>
</dbReference>
<keyword evidence="2" id="KW-1185">Reference proteome</keyword>
<gene>
    <name evidence="1" type="ORF">DFQ01_105216</name>
</gene>
<evidence type="ECO:0000313" key="1">
    <source>
        <dbReference type="EMBL" id="PWW05232.1"/>
    </source>
</evidence>
<accession>A0A2V2YVI1</accession>
<dbReference type="EMBL" id="QGTQ01000005">
    <property type="protein sequence ID" value="PWW05232.1"/>
    <property type="molecule type" value="Genomic_DNA"/>
</dbReference>
<comment type="caution">
    <text evidence="1">The sequence shown here is derived from an EMBL/GenBank/DDBJ whole genome shotgun (WGS) entry which is preliminary data.</text>
</comment>
<dbReference type="PROSITE" id="PS51257">
    <property type="entry name" value="PROKAR_LIPOPROTEIN"/>
    <property type="match status" value="1"/>
</dbReference>
<evidence type="ECO:0000313" key="2">
    <source>
        <dbReference type="Proteomes" id="UP000246635"/>
    </source>
</evidence>
<proteinExistence type="predicted"/>
<protein>
    <recommendedName>
        <fullName evidence="3">Lipoprotein</fullName>
    </recommendedName>
</protein>
<evidence type="ECO:0008006" key="3">
    <source>
        <dbReference type="Google" id="ProtNLM"/>
    </source>
</evidence>
<organism evidence="1 2">
    <name type="scientific">Paenibacillus cellulosilyticus</name>
    <dbReference type="NCBI Taxonomy" id="375489"/>
    <lineage>
        <taxon>Bacteria</taxon>
        <taxon>Bacillati</taxon>
        <taxon>Bacillota</taxon>
        <taxon>Bacilli</taxon>
        <taxon>Bacillales</taxon>
        <taxon>Paenibacillaceae</taxon>
        <taxon>Paenibacillus</taxon>
    </lineage>
</organism>
<sequence>MKHLREKGEYEMQLRMLVAIFVLLTVMTGCTNGGKAANTFTLEQVADAIRAEGAELSPRGTDDAALLNHVKPSVYVLGHPTIKPVYPHSIYIYVFDSEQEMQKAKTDMSGKFTISLLTNLKKYEQGNVMIMYFATDGNMKEFNQEIQSALQKLAV</sequence>
<name>A0A2V2YVI1_9BACL</name>
<dbReference type="AlphaFoldDB" id="A0A2V2YVI1"/>